<evidence type="ECO:0000259" key="11">
    <source>
        <dbReference type="SMART" id="SM00836"/>
    </source>
</evidence>
<evidence type="ECO:0000256" key="2">
    <source>
        <dbReference type="ARBA" id="ARBA00022490"/>
    </source>
</evidence>
<dbReference type="InterPro" id="IPR001278">
    <property type="entry name" value="Arg-tRNA-ligase"/>
</dbReference>
<keyword evidence="4 9" id="KW-0547">Nucleotide-binding</keyword>
<dbReference type="PROSITE" id="PS00178">
    <property type="entry name" value="AA_TRNA_LIGASE_I"/>
    <property type="match status" value="1"/>
</dbReference>
<dbReference type="Gene3D" id="3.30.1360.70">
    <property type="entry name" value="Arginyl tRNA synthetase N-terminal domain"/>
    <property type="match status" value="1"/>
</dbReference>
<dbReference type="Pfam" id="PF00750">
    <property type="entry name" value="tRNA-synt_1d"/>
    <property type="match status" value="1"/>
</dbReference>
<dbReference type="SUPFAM" id="SSF55190">
    <property type="entry name" value="Arginyl-tRNA synthetase (ArgRS), N-terminal 'additional' domain"/>
    <property type="match status" value="1"/>
</dbReference>
<protein>
    <recommendedName>
        <fullName evidence="9">Arginine--tRNA ligase</fullName>
        <ecNumber evidence="9">6.1.1.19</ecNumber>
    </recommendedName>
    <alternativeName>
        <fullName evidence="9">Arginyl-tRNA synthetase</fullName>
        <shortName evidence="9">ArgRS</shortName>
    </alternativeName>
</protein>
<feature type="domain" description="Arginyl tRNA synthetase N-terminal" evidence="12">
    <location>
        <begin position="6"/>
        <end position="91"/>
    </location>
</feature>
<dbReference type="Gene3D" id="3.40.50.620">
    <property type="entry name" value="HUPs"/>
    <property type="match status" value="1"/>
</dbReference>
<dbReference type="HAMAP" id="MF_00123">
    <property type="entry name" value="Arg_tRNA_synth"/>
    <property type="match status" value="1"/>
</dbReference>
<accession>A0A1F7USH6</accession>
<dbReference type="SUPFAM" id="SSF47323">
    <property type="entry name" value="Anticodon-binding domain of a subclass of class I aminoacyl-tRNA synthetases"/>
    <property type="match status" value="1"/>
</dbReference>
<dbReference type="GO" id="GO:0006420">
    <property type="term" value="P:arginyl-tRNA aminoacylation"/>
    <property type="evidence" value="ECO:0007669"/>
    <property type="project" value="UniProtKB-UniRule"/>
</dbReference>
<comment type="caution">
    <text evidence="13">The sequence shown here is derived from an EMBL/GenBank/DDBJ whole genome shotgun (WGS) entry which is preliminary data.</text>
</comment>
<keyword evidence="3 9" id="KW-0436">Ligase</keyword>
<dbReference type="GO" id="GO:0005737">
    <property type="term" value="C:cytoplasm"/>
    <property type="evidence" value="ECO:0007669"/>
    <property type="project" value="UniProtKB-SubCell"/>
</dbReference>
<keyword evidence="7 9" id="KW-0030">Aminoacyl-tRNA synthetase</keyword>
<comment type="similarity">
    <text evidence="1 9 10">Belongs to the class-I aminoacyl-tRNA synthetase family.</text>
</comment>
<dbReference type="InterPro" id="IPR009080">
    <property type="entry name" value="tRNAsynth_Ia_anticodon-bd"/>
</dbReference>
<evidence type="ECO:0000256" key="6">
    <source>
        <dbReference type="ARBA" id="ARBA00022917"/>
    </source>
</evidence>
<evidence type="ECO:0000256" key="8">
    <source>
        <dbReference type="ARBA" id="ARBA00049339"/>
    </source>
</evidence>
<comment type="subcellular location">
    <subcellularLocation>
        <location evidence="9">Cytoplasm</location>
    </subcellularLocation>
</comment>
<comment type="subunit">
    <text evidence="9">Monomer.</text>
</comment>
<gene>
    <name evidence="9" type="primary">argS</name>
    <name evidence="13" type="ORF">A2936_03065</name>
</gene>
<evidence type="ECO:0000256" key="9">
    <source>
        <dbReference type="HAMAP-Rule" id="MF_00123"/>
    </source>
</evidence>
<dbReference type="InterPro" id="IPR035684">
    <property type="entry name" value="ArgRS_core"/>
</dbReference>
<dbReference type="PRINTS" id="PR01038">
    <property type="entry name" value="TRNASYNTHARG"/>
</dbReference>
<name>A0A1F7USH6_9BACT</name>
<dbReference type="InterPro" id="IPR005148">
    <property type="entry name" value="Arg-tRNA-synth_N"/>
</dbReference>
<dbReference type="Gene3D" id="1.10.730.10">
    <property type="entry name" value="Isoleucyl-tRNA Synthetase, Domain 1"/>
    <property type="match status" value="1"/>
</dbReference>
<dbReference type="InterPro" id="IPR014729">
    <property type="entry name" value="Rossmann-like_a/b/a_fold"/>
</dbReference>
<dbReference type="SMART" id="SM00836">
    <property type="entry name" value="DALR_1"/>
    <property type="match status" value="1"/>
</dbReference>
<dbReference type="SMART" id="SM01016">
    <property type="entry name" value="Arg_tRNA_synt_N"/>
    <property type="match status" value="1"/>
</dbReference>
<dbReference type="InterPro" id="IPR036695">
    <property type="entry name" value="Arg-tRNA-synth_N_sf"/>
</dbReference>
<dbReference type="PANTHER" id="PTHR11956:SF5">
    <property type="entry name" value="ARGININE--TRNA LIGASE, CYTOPLASMIC"/>
    <property type="match status" value="1"/>
</dbReference>
<evidence type="ECO:0000313" key="13">
    <source>
        <dbReference type="EMBL" id="OGL81250.1"/>
    </source>
</evidence>
<proteinExistence type="inferred from homology"/>
<dbReference type="GO" id="GO:0004814">
    <property type="term" value="F:arginine-tRNA ligase activity"/>
    <property type="evidence" value="ECO:0007669"/>
    <property type="project" value="UniProtKB-UniRule"/>
</dbReference>
<dbReference type="SUPFAM" id="SSF52374">
    <property type="entry name" value="Nucleotidylyl transferase"/>
    <property type="match status" value="1"/>
</dbReference>
<dbReference type="InterPro" id="IPR008909">
    <property type="entry name" value="DALR_anticod-bd"/>
</dbReference>
<feature type="domain" description="DALR anticodon binding" evidence="11">
    <location>
        <begin position="471"/>
        <end position="589"/>
    </location>
</feature>
<dbReference type="Proteomes" id="UP000176846">
    <property type="component" value="Unassembled WGS sequence"/>
</dbReference>
<dbReference type="PANTHER" id="PTHR11956">
    <property type="entry name" value="ARGINYL-TRNA SYNTHETASE"/>
    <property type="match status" value="1"/>
</dbReference>
<organism evidence="13 14">
    <name type="scientific">Candidatus Uhrbacteria bacterium RIFCSPLOWO2_01_FULL_47_25</name>
    <dbReference type="NCBI Taxonomy" id="1802402"/>
    <lineage>
        <taxon>Bacteria</taxon>
        <taxon>Candidatus Uhriibacteriota</taxon>
    </lineage>
</organism>
<dbReference type="EC" id="6.1.1.19" evidence="9"/>
<keyword evidence="6 9" id="KW-0648">Protein biosynthesis</keyword>
<comment type="catalytic activity">
    <reaction evidence="8 9">
        <text>tRNA(Arg) + L-arginine + ATP = L-arginyl-tRNA(Arg) + AMP + diphosphate</text>
        <dbReference type="Rhea" id="RHEA:20301"/>
        <dbReference type="Rhea" id="RHEA-COMP:9658"/>
        <dbReference type="Rhea" id="RHEA-COMP:9673"/>
        <dbReference type="ChEBI" id="CHEBI:30616"/>
        <dbReference type="ChEBI" id="CHEBI:32682"/>
        <dbReference type="ChEBI" id="CHEBI:33019"/>
        <dbReference type="ChEBI" id="CHEBI:78442"/>
        <dbReference type="ChEBI" id="CHEBI:78513"/>
        <dbReference type="ChEBI" id="CHEBI:456215"/>
        <dbReference type="EC" id="6.1.1.19"/>
    </reaction>
</comment>
<evidence type="ECO:0000256" key="1">
    <source>
        <dbReference type="ARBA" id="ARBA00005594"/>
    </source>
</evidence>
<keyword evidence="5 9" id="KW-0067">ATP-binding</keyword>
<sequence length="589" mass="66214">MTNPHAESIQEIVRAFKEGTKLEIAPTDIVMSEHNHGDFAVACFKFARNSGRAAEAVAEATAIAINEWLEHNANSLLQKLTIAGPYINITLNQKKFTELAMKAVTDAGSVYGCSNFGQGKRVVLEYVSPNTNKPLHLGHLRNAALGWSVAKLLEASGYEVIKTSIVNDRGIHIMKSMLAYQKWSELWTDKKLTHETPSRAKMKGDALVGKYYVLYKIKADENPALEEESRELLRKWEAHDQETRTLWKKMNDWATKGHEETLKRFGVSFDKLYFESDIYEEGRAIVEAEAAAGKAQKNSDGAISIDLTPEGLGPKILLRADGTSVYITQDLALARHRINDFHPTKIVYVVAQEQDYQFRALFAVLKRFGIAQDIELKHLSYHWVFLPEGRMKSREGKVVEADDLLDELSELALKEIKTRHAKISQTVAKKRAEIIALAAAKYYLLKSRLDSDINFDPKQSIALTGRTGPYLLYTYARVSSIFNKAKEEKIELGTEMTLPVNVSLLEWQIIKLAAKLPAVIEEAAAAYDPSIIADFGYNLAKTINDFYEAEPVLKAEPNVRAWRLELLQAAQLVLKRSLELMGIEGLEEM</sequence>
<evidence type="ECO:0000256" key="3">
    <source>
        <dbReference type="ARBA" id="ARBA00022598"/>
    </source>
</evidence>
<evidence type="ECO:0000256" key="10">
    <source>
        <dbReference type="RuleBase" id="RU363038"/>
    </source>
</evidence>
<dbReference type="EMBL" id="MGEK01000032">
    <property type="protein sequence ID" value="OGL81250.1"/>
    <property type="molecule type" value="Genomic_DNA"/>
</dbReference>
<dbReference type="InterPro" id="IPR001412">
    <property type="entry name" value="aa-tRNA-synth_I_CS"/>
</dbReference>
<keyword evidence="2 9" id="KW-0963">Cytoplasm</keyword>
<evidence type="ECO:0000259" key="12">
    <source>
        <dbReference type="SMART" id="SM01016"/>
    </source>
</evidence>
<evidence type="ECO:0000256" key="7">
    <source>
        <dbReference type="ARBA" id="ARBA00023146"/>
    </source>
</evidence>
<reference evidence="13 14" key="1">
    <citation type="journal article" date="2016" name="Nat. Commun.">
        <title>Thousands of microbial genomes shed light on interconnected biogeochemical processes in an aquifer system.</title>
        <authorList>
            <person name="Anantharaman K."/>
            <person name="Brown C.T."/>
            <person name="Hug L.A."/>
            <person name="Sharon I."/>
            <person name="Castelle C.J."/>
            <person name="Probst A.J."/>
            <person name="Thomas B.C."/>
            <person name="Singh A."/>
            <person name="Wilkins M.J."/>
            <person name="Karaoz U."/>
            <person name="Brodie E.L."/>
            <person name="Williams K.H."/>
            <person name="Hubbard S.S."/>
            <person name="Banfield J.F."/>
        </authorList>
    </citation>
    <scope>NUCLEOTIDE SEQUENCE [LARGE SCALE GENOMIC DNA]</scope>
</reference>
<evidence type="ECO:0000256" key="4">
    <source>
        <dbReference type="ARBA" id="ARBA00022741"/>
    </source>
</evidence>
<dbReference type="AlphaFoldDB" id="A0A1F7USH6"/>
<dbReference type="GO" id="GO:0005524">
    <property type="term" value="F:ATP binding"/>
    <property type="evidence" value="ECO:0007669"/>
    <property type="project" value="UniProtKB-UniRule"/>
</dbReference>
<evidence type="ECO:0000313" key="14">
    <source>
        <dbReference type="Proteomes" id="UP000176846"/>
    </source>
</evidence>
<evidence type="ECO:0000256" key="5">
    <source>
        <dbReference type="ARBA" id="ARBA00022840"/>
    </source>
</evidence>
<feature type="short sequence motif" description="'HIGH' region" evidence="9">
    <location>
        <begin position="129"/>
        <end position="139"/>
    </location>
</feature>
<dbReference type="NCBIfam" id="TIGR00456">
    <property type="entry name" value="argS"/>
    <property type="match status" value="1"/>
</dbReference>
<dbReference type="Pfam" id="PF05746">
    <property type="entry name" value="DALR_1"/>
    <property type="match status" value="1"/>
</dbReference>